<protein>
    <submittedName>
        <fullName evidence="2">Uncharacterized protein</fullName>
    </submittedName>
</protein>
<dbReference type="AlphaFoldDB" id="A0A8H7I7N1"/>
<reference evidence="2" key="1">
    <citation type="submission" date="2020-09" db="EMBL/GenBank/DDBJ databases">
        <title>Comparative genome analyses of four rice-infecting Rhizoctonia solani isolates reveal extensive enrichment of homogalacturonan modification genes.</title>
        <authorList>
            <person name="Lee D.-Y."/>
            <person name="Jeon J."/>
            <person name="Kim K.-T."/>
            <person name="Cheong K."/>
            <person name="Song H."/>
            <person name="Choi G."/>
            <person name="Ko J."/>
            <person name="Opiyo S.O."/>
            <person name="Zuo S."/>
            <person name="Madhav S."/>
            <person name="Lee Y.-H."/>
            <person name="Wang G.-L."/>
        </authorList>
    </citation>
    <scope>NUCLEOTIDE SEQUENCE</scope>
    <source>
        <strain evidence="2">AG1-IA B2</strain>
    </source>
</reference>
<name>A0A8H7I7N1_9AGAM</name>
<dbReference type="Proteomes" id="UP000614334">
    <property type="component" value="Unassembled WGS sequence"/>
</dbReference>
<organism evidence="2 3">
    <name type="scientific">Rhizoctonia solani</name>
    <dbReference type="NCBI Taxonomy" id="456999"/>
    <lineage>
        <taxon>Eukaryota</taxon>
        <taxon>Fungi</taxon>
        <taxon>Dikarya</taxon>
        <taxon>Basidiomycota</taxon>
        <taxon>Agaricomycotina</taxon>
        <taxon>Agaricomycetes</taxon>
        <taxon>Cantharellales</taxon>
        <taxon>Ceratobasidiaceae</taxon>
        <taxon>Rhizoctonia</taxon>
    </lineage>
</organism>
<proteinExistence type="predicted"/>
<feature type="compositionally biased region" description="Polar residues" evidence="1">
    <location>
        <begin position="79"/>
        <end position="90"/>
    </location>
</feature>
<feature type="compositionally biased region" description="Polar residues" evidence="1">
    <location>
        <begin position="125"/>
        <end position="139"/>
    </location>
</feature>
<evidence type="ECO:0000313" key="3">
    <source>
        <dbReference type="Proteomes" id="UP000614334"/>
    </source>
</evidence>
<accession>A0A8H7I7N1</accession>
<comment type="caution">
    <text evidence="2">The sequence shown here is derived from an EMBL/GenBank/DDBJ whole genome shotgun (WGS) entry which is preliminary data.</text>
</comment>
<dbReference type="EMBL" id="JACYCF010000014">
    <property type="protein sequence ID" value="KAF8752982.1"/>
    <property type="molecule type" value="Genomic_DNA"/>
</dbReference>
<feature type="compositionally biased region" description="Low complexity" evidence="1">
    <location>
        <begin position="143"/>
        <end position="155"/>
    </location>
</feature>
<sequence length="173" mass="18924">MCERCHWRGTTRANPVVVPTHAYHQPFFYLLVIPGNPTLSPEIARVGHSEWCGTIGWGGVEDSKEEGRGTGQGTDTGQSILRDTVQSQRMPPSKPPDRTQLRPLFPDGNLFRDTVYRTEPVRNTFHATQRNTSSASRDASTFPAPSQAPSASASPAPAPHTTTIDPDDPEVHP</sequence>
<evidence type="ECO:0000256" key="1">
    <source>
        <dbReference type="SAM" id="MobiDB-lite"/>
    </source>
</evidence>
<feature type="region of interest" description="Disordered" evidence="1">
    <location>
        <begin position="58"/>
        <end position="173"/>
    </location>
</feature>
<evidence type="ECO:0000313" key="2">
    <source>
        <dbReference type="EMBL" id="KAF8752982.1"/>
    </source>
</evidence>
<gene>
    <name evidence="2" type="ORF">RHS01_07271</name>
</gene>